<evidence type="ECO:0000313" key="1">
    <source>
        <dbReference type="EMBL" id="GGJ64592.1"/>
    </source>
</evidence>
<proteinExistence type="predicted"/>
<reference evidence="1" key="1">
    <citation type="journal article" date="2014" name="Int. J. Syst. Evol. Microbiol.">
        <title>Complete genome sequence of Corynebacterium casei LMG S-19264T (=DSM 44701T), isolated from a smear-ripened cheese.</title>
        <authorList>
            <consortium name="US DOE Joint Genome Institute (JGI-PGF)"/>
            <person name="Walter F."/>
            <person name="Albersmeier A."/>
            <person name="Kalinowski J."/>
            <person name="Ruckert C."/>
        </authorList>
    </citation>
    <scope>NUCLEOTIDE SEQUENCE</scope>
    <source>
        <strain evidence="1">CGMCC 4.7272</strain>
    </source>
</reference>
<protein>
    <submittedName>
        <fullName evidence="1">Uncharacterized protein</fullName>
    </submittedName>
</protein>
<keyword evidence="2" id="KW-1185">Reference proteome</keyword>
<sequence length="71" mass="7513">MPCGRDMPPWRPAEAQGDDLIGEVVRAGLMTIRETVHLSRGADADGTASFFACRRLGNTLTAIGLPASTGR</sequence>
<organism evidence="1 2">
    <name type="scientific">Streptomyces lacrimifluminis</name>
    <dbReference type="NCBI Taxonomy" id="1500077"/>
    <lineage>
        <taxon>Bacteria</taxon>
        <taxon>Bacillati</taxon>
        <taxon>Actinomycetota</taxon>
        <taxon>Actinomycetes</taxon>
        <taxon>Kitasatosporales</taxon>
        <taxon>Streptomycetaceae</taxon>
        <taxon>Streptomyces</taxon>
    </lineage>
</organism>
<comment type="caution">
    <text evidence="1">The sequence shown here is derived from an EMBL/GenBank/DDBJ whole genome shotgun (WGS) entry which is preliminary data.</text>
</comment>
<accession>A0A917P6W3</accession>
<name>A0A917P6W3_9ACTN</name>
<dbReference type="AlphaFoldDB" id="A0A917P6W3"/>
<reference evidence="1" key="2">
    <citation type="submission" date="2020-09" db="EMBL/GenBank/DDBJ databases">
        <authorList>
            <person name="Sun Q."/>
            <person name="Zhou Y."/>
        </authorList>
    </citation>
    <scope>NUCLEOTIDE SEQUENCE</scope>
    <source>
        <strain evidence="1">CGMCC 4.7272</strain>
    </source>
</reference>
<evidence type="ECO:0000313" key="2">
    <source>
        <dbReference type="Proteomes" id="UP000625682"/>
    </source>
</evidence>
<dbReference type="Proteomes" id="UP000625682">
    <property type="component" value="Unassembled WGS sequence"/>
</dbReference>
<gene>
    <name evidence="1" type="ORF">GCM10012282_72180</name>
</gene>
<dbReference type="EMBL" id="BMMU01000038">
    <property type="protein sequence ID" value="GGJ64592.1"/>
    <property type="molecule type" value="Genomic_DNA"/>
</dbReference>